<dbReference type="AlphaFoldDB" id="A0A2H1E8L5"/>
<accession>A0A2H1E8L5</accession>
<organism evidence="1 2">
    <name type="scientific">Tenacibaculum maritimum NCIMB 2154</name>
    <dbReference type="NCBI Taxonomy" id="1349785"/>
    <lineage>
        <taxon>Bacteria</taxon>
        <taxon>Pseudomonadati</taxon>
        <taxon>Bacteroidota</taxon>
        <taxon>Flavobacteriia</taxon>
        <taxon>Flavobacteriales</taxon>
        <taxon>Flavobacteriaceae</taxon>
        <taxon>Tenacibaculum</taxon>
    </lineage>
</organism>
<dbReference type="EMBL" id="LT634361">
    <property type="protein sequence ID" value="SFZ81440.1"/>
    <property type="molecule type" value="Genomic_DNA"/>
</dbReference>
<dbReference type="Proteomes" id="UP000231564">
    <property type="component" value="Chromosome MARIT"/>
</dbReference>
<dbReference type="KEGG" id="tmar:MARIT_1107"/>
<reference evidence="1 2" key="1">
    <citation type="submission" date="2016-11" db="EMBL/GenBank/DDBJ databases">
        <authorList>
            <person name="Jaros S."/>
            <person name="Januszkiewicz K."/>
            <person name="Wedrychowicz H."/>
        </authorList>
    </citation>
    <scope>NUCLEOTIDE SEQUENCE [LARGE SCALE GENOMIC DNA]</scope>
    <source>
        <strain evidence="1">NCIMB 2154T</strain>
    </source>
</reference>
<keyword evidence="2" id="KW-1185">Reference proteome</keyword>
<name>A0A2H1E8L5_9FLAO</name>
<protein>
    <submittedName>
        <fullName evidence="1">Uncharacterized protein</fullName>
    </submittedName>
</protein>
<sequence length="49" mass="5472">MPLQMATYKGEDLLELTTTTTIQGSNKEQKAFIKEMLGKAKDLGNDLKK</sequence>
<evidence type="ECO:0000313" key="1">
    <source>
        <dbReference type="EMBL" id="SFZ81440.1"/>
    </source>
</evidence>
<proteinExistence type="predicted"/>
<gene>
    <name evidence="1" type="ORF">MARIT_1107</name>
</gene>
<evidence type="ECO:0000313" key="2">
    <source>
        <dbReference type="Proteomes" id="UP000231564"/>
    </source>
</evidence>